<organism evidence="9 10">
    <name type="scientific">Acrodontium crateriforme</name>
    <dbReference type="NCBI Taxonomy" id="150365"/>
    <lineage>
        <taxon>Eukaryota</taxon>
        <taxon>Fungi</taxon>
        <taxon>Dikarya</taxon>
        <taxon>Ascomycota</taxon>
        <taxon>Pezizomycotina</taxon>
        <taxon>Dothideomycetes</taxon>
        <taxon>Dothideomycetidae</taxon>
        <taxon>Mycosphaerellales</taxon>
        <taxon>Teratosphaeriaceae</taxon>
        <taxon>Acrodontium</taxon>
    </lineage>
</organism>
<feature type="transmembrane region" description="Helical" evidence="8">
    <location>
        <begin position="339"/>
        <end position="360"/>
    </location>
</feature>
<dbReference type="AlphaFoldDB" id="A0AAQ3R3D0"/>
<evidence type="ECO:0000256" key="6">
    <source>
        <dbReference type="ARBA" id="ARBA00022989"/>
    </source>
</evidence>
<keyword evidence="4" id="KW-0997">Cell inner membrane</keyword>
<evidence type="ECO:0008006" key="11">
    <source>
        <dbReference type="Google" id="ProtNLM"/>
    </source>
</evidence>
<feature type="transmembrane region" description="Helical" evidence="8">
    <location>
        <begin position="42"/>
        <end position="61"/>
    </location>
</feature>
<keyword evidence="7 8" id="KW-0472">Membrane</keyword>
<dbReference type="Pfam" id="PF04143">
    <property type="entry name" value="Sulf_transp"/>
    <property type="match status" value="1"/>
</dbReference>
<protein>
    <recommendedName>
        <fullName evidence="11">Sulphur transport domain-containing protein</fullName>
    </recommendedName>
</protein>
<keyword evidence="3" id="KW-1003">Cell membrane</keyword>
<evidence type="ECO:0000256" key="3">
    <source>
        <dbReference type="ARBA" id="ARBA00022475"/>
    </source>
</evidence>
<feature type="transmembrane region" description="Helical" evidence="8">
    <location>
        <begin position="181"/>
        <end position="200"/>
    </location>
</feature>
<name>A0AAQ3R3D0_9PEZI</name>
<keyword evidence="2" id="KW-0813">Transport</keyword>
<feature type="transmembrane region" description="Helical" evidence="8">
    <location>
        <begin position="206"/>
        <end position="228"/>
    </location>
</feature>
<feature type="transmembrane region" description="Helical" evidence="8">
    <location>
        <begin position="12"/>
        <end position="30"/>
    </location>
</feature>
<feature type="transmembrane region" description="Helical" evidence="8">
    <location>
        <begin position="82"/>
        <end position="101"/>
    </location>
</feature>
<feature type="transmembrane region" description="Helical" evidence="8">
    <location>
        <begin position="107"/>
        <end position="134"/>
    </location>
</feature>
<evidence type="ECO:0000313" key="10">
    <source>
        <dbReference type="Proteomes" id="UP001303373"/>
    </source>
</evidence>
<reference evidence="9 10" key="1">
    <citation type="submission" date="2023-11" db="EMBL/GenBank/DDBJ databases">
        <title>An acidophilic fungus is an integral part of prey digestion in a carnivorous sundew plant.</title>
        <authorList>
            <person name="Tsai I.J."/>
        </authorList>
    </citation>
    <scope>NUCLEOTIDE SEQUENCE [LARGE SCALE GENOMIC DNA]</scope>
    <source>
        <strain evidence="9">169a</strain>
    </source>
</reference>
<accession>A0AAQ3R3D0</accession>
<dbReference type="PANTHER" id="PTHR30574">
    <property type="entry name" value="INNER MEMBRANE PROTEIN YEDE"/>
    <property type="match status" value="1"/>
</dbReference>
<evidence type="ECO:0000256" key="4">
    <source>
        <dbReference type="ARBA" id="ARBA00022519"/>
    </source>
</evidence>
<keyword evidence="10" id="KW-1185">Reference proteome</keyword>
<sequence>MSSIQPLGREVAAGAVFGAALYSAGVYHPSVIQSQLRFDSFQMLQVMLGASAASALVFHIADRSGVMAKQVRAPAALGWFPYDGNIIGGALIGAGMALSGACPGTVIVQAAVGIPTGPFVALGGVLGAAAWLIIKPMMPASRANGAKCNATVASRASPASSSSPEKIPTVASALGTSEPRLLVFWEIMCVLAVGTLLKIWPGRSHALINPIAGGLFIGLAQAVTVYLANHTIGASKTYEDIAQGILRILRQSNPKEQKESLGLQTLLTPSIAFAVGVFGIAFLLKDWKAFGVAASNAVVDDAAIISKPRAILAGLSLVLGSRVAGGCTSGHCLSGLANFSLSSAITGAAMFAAGVAVASISM</sequence>
<evidence type="ECO:0000256" key="8">
    <source>
        <dbReference type="SAM" id="Phobius"/>
    </source>
</evidence>
<dbReference type="Proteomes" id="UP001303373">
    <property type="component" value="Chromosome 3"/>
</dbReference>
<gene>
    <name evidence="9" type="ORF">R9X50_00227900</name>
</gene>
<feature type="transmembrane region" description="Helical" evidence="8">
    <location>
        <begin position="261"/>
        <end position="284"/>
    </location>
</feature>
<dbReference type="InterPro" id="IPR007272">
    <property type="entry name" value="Sulf_transp_TsuA/YedE"/>
</dbReference>
<evidence type="ECO:0000256" key="7">
    <source>
        <dbReference type="ARBA" id="ARBA00023136"/>
    </source>
</evidence>
<keyword evidence="6 8" id="KW-1133">Transmembrane helix</keyword>
<dbReference type="PANTHER" id="PTHR30574:SF1">
    <property type="entry name" value="SULPHUR TRANSPORT DOMAIN-CONTAINING PROTEIN"/>
    <property type="match status" value="1"/>
</dbReference>
<dbReference type="EMBL" id="CP138582">
    <property type="protein sequence ID" value="WPG99465.1"/>
    <property type="molecule type" value="Genomic_DNA"/>
</dbReference>
<evidence type="ECO:0000256" key="2">
    <source>
        <dbReference type="ARBA" id="ARBA00022448"/>
    </source>
</evidence>
<evidence type="ECO:0000313" key="9">
    <source>
        <dbReference type="EMBL" id="WPG99465.1"/>
    </source>
</evidence>
<proteinExistence type="predicted"/>
<keyword evidence="5 8" id="KW-0812">Transmembrane</keyword>
<evidence type="ECO:0000256" key="5">
    <source>
        <dbReference type="ARBA" id="ARBA00022692"/>
    </source>
</evidence>
<dbReference type="GO" id="GO:0005886">
    <property type="term" value="C:plasma membrane"/>
    <property type="evidence" value="ECO:0007669"/>
    <property type="project" value="UniProtKB-SubCell"/>
</dbReference>
<comment type="subcellular location">
    <subcellularLocation>
        <location evidence="1">Cell inner membrane</location>
        <topology evidence="1">Multi-pass membrane protein</topology>
    </subcellularLocation>
</comment>
<evidence type="ECO:0000256" key="1">
    <source>
        <dbReference type="ARBA" id="ARBA00004429"/>
    </source>
</evidence>